<dbReference type="CDD" id="cd06223">
    <property type="entry name" value="PRTases_typeI"/>
    <property type="match status" value="1"/>
</dbReference>
<dbReference type="EMBL" id="CM014083">
    <property type="protein sequence ID" value="TKS72497.1"/>
    <property type="molecule type" value="Genomic_DNA"/>
</dbReference>
<keyword evidence="10" id="KW-0067">ATP-binding</keyword>
<dbReference type="PROSITE" id="PS50057">
    <property type="entry name" value="FERM_3"/>
    <property type="match status" value="1"/>
</dbReference>
<evidence type="ECO:0000259" key="14">
    <source>
        <dbReference type="PROSITE" id="PS50057"/>
    </source>
</evidence>
<dbReference type="InterPro" id="IPR019749">
    <property type="entry name" value="Band_41_domain"/>
</dbReference>
<gene>
    <name evidence="16" type="ORF">D9C73_006572</name>
</gene>
<dbReference type="InterPro" id="IPR005946">
    <property type="entry name" value="Rib-P_diPkinase"/>
</dbReference>
<evidence type="ECO:0000256" key="13">
    <source>
        <dbReference type="SAM" id="MobiDB-lite"/>
    </source>
</evidence>
<dbReference type="PANTHER" id="PTHR46221">
    <property type="entry name" value="FERM AND PDZ DOMAIN-CONTAINING PROTEIN FAMILY MEMBER"/>
    <property type="match status" value="1"/>
</dbReference>
<feature type="region of interest" description="Disordered" evidence="13">
    <location>
        <begin position="1182"/>
        <end position="1201"/>
    </location>
</feature>
<dbReference type="NCBIfam" id="TIGR01251">
    <property type="entry name" value="ribP_PPkin"/>
    <property type="match status" value="1"/>
</dbReference>
<dbReference type="EC" id="2.7.6.1" evidence="4"/>
<dbReference type="Pfam" id="PF14572">
    <property type="entry name" value="Pribosyl_synth"/>
    <property type="match status" value="1"/>
</dbReference>
<dbReference type="InterPro" id="IPR029099">
    <property type="entry name" value="Pribosyltran_N"/>
</dbReference>
<dbReference type="GO" id="GO:0004749">
    <property type="term" value="F:ribose phosphate diphosphokinase activity"/>
    <property type="evidence" value="ECO:0007669"/>
    <property type="project" value="UniProtKB-EC"/>
</dbReference>
<dbReference type="SUPFAM" id="SSF53271">
    <property type="entry name" value="PRTase-like"/>
    <property type="match status" value="1"/>
</dbReference>
<feature type="compositionally biased region" description="Acidic residues" evidence="13">
    <location>
        <begin position="1697"/>
        <end position="1711"/>
    </location>
</feature>
<dbReference type="InterPro" id="IPR029057">
    <property type="entry name" value="PRTase-like"/>
</dbReference>
<feature type="region of interest" description="Disordered" evidence="13">
    <location>
        <begin position="923"/>
        <end position="948"/>
    </location>
</feature>
<feature type="region of interest" description="Disordered" evidence="13">
    <location>
        <begin position="1695"/>
        <end position="1715"/>
    </location>
</feature>
<dbReference type="Pfam" id="PF13793">
    <property type="entry name" value="Pribosyltran_N"/>
    <property type="match status" value="1"/>
</dbReference>
<organism evidence="16 17">
    <name type="scientific">Collichthys lucidus</name>
    <name type="common">Big head croaker</name>
    <name type="synonym">Sciaena lucida</name>
    <dbReference type="NCBI Taxonomy" id="240159"/>
    <lineage>
        <taxon>Eukaryota</taxon>
        <taxon>Metazoa</taxon>
        <taxon>Chordata</taxon>
        <taxon>Craniata</taxon>
        <taxon>Vertebrata</taxon>
        <taxon>Euteleostomi</taxon>
        <taxon>Actinopterygii</taxon>
        <taxon>Neopterygii</taxon>
        <taxon>Teleostei</taxon>
        <taxon>Neoteleostei</taxon>
        <taxon>Acanthomorphata</taxon>
        <taxon>Eupercaria</taxon>
        <taxon>Sciaenidae</taxon>
        <taxon>Collichthys</taxon>
    </lineage>
</organism>
<dbReference type="PROSITE" id="PS50106">
    <property type="entry name" value="PDZ"/>
    <property type="match status" value="1"/>
</dbReference>
<feature type="domain" description="FERM" evidence="14">
    <location>
        <begin position="309"/>
        <end position="623"/>
    </location>
</feature>
<dbReference type="NCBIfam" id="NF002320">
    <property type="entry name" value="PRK01259.1"/>
    <property type="match status" value="1"/>
</dbReference>
<dbReference type="Gene3D" id="3.40.50.2020">
    <property type="match status" value="2"/>
</dbReference>
<evidence type="ECO:0000256" key="4">
    <source>
        <dbReference type="ARBA" id="ARBA00013247"/>
    </source>
</evidence>
<dbReference type="Gene3D" id="2.30.42.10">
    <property type="match status" value="1"/>
</dbReference>
<dbReference type="InterPro" id="IPR049385">
    <property type="entry name" value="FAK1-like_FERM_C"/>
</dbReference>
<dbReference type="InterPro" id="IPR037515">
    <property type="entry name" value="Rib-P_diPkinase_bac"/>
</dbReference>
<feature type="region of interest" description="Disordered" evidence="13">
    <location>
        <begin position="1320"/>
        <end position="1356"/>
    </location>
</feature>
<dbReference type="Gene3D" id="3.10.20.90">
    <property type="entry name" value="Phosphatidylinositol 3-kinase Catalytic Subunit, Chain A, domain 1"/>
    <property type="match status" value="1"/>
</dbReference>
<dbReference type="SUPFAM" id="SSF54236">
    <property type="entry name" value="Ubiquitin-like"/>
    <property type="match status" value="1"/>
</dbReference>
<dbReference type="GO" id="GO:0016301">
    <property type="term" value="F:kinase activity"/>
    <property type="evidence" value="ECO:0007669"/>
    <property type="project" value="UniProtKB-KW"/>
</dbReference>
<evidence type="ECO:0000256" key="2">
    <source>
        <dbReference type="ARBA" id="ARBA00004996"/>
    </source>
</evidence>
<dbReference type="InterPro" id="IPR041779">
    <property type="entry name" value="FRMPD1/3/4_FERM_C"/>
</dbReference>
<dbReference type="InterPro" id="IPR000299">
    <property type="entry name" value="FERM_domain"/>
</dbReference>
<feature type="region of interest" description="Disordered" evidence="13">
    <location>
        <begin position="809"/>
        <end position="877"/>
    </location>
</feature>
<sequence>MWRPDLCCQRKRWHLATVAAGVIVDRLATSLFSSTHYHRVHQSLNKLPSAVVIATGRPADALGDHFLTEFLAVLSQQKVNDCETESSLCSAILSHAAPSSQGMAKVQDGHTNACDSFAMLEESQDGMDSGTLSPASARQVTIQRHPTQGFGFIAGSQRPVIVRSVSADGPSFGKLLPGDQILAINEETVSDAPRERVIDLVRRTWVKGVDEKGTNWFFLMPVTRYINTNLVDESVLLQLKGSKETADKNSEELSKYHAVRGSPKSAFISAAKKARLRTNPPKVRFSEQVSISDPDSTMLKDDSLLLIPNVLKVFLENGQIKSFTFDSRTTVRDVISSLQDRLSLRYIEHFALVLEAGGLDQNQRLHLLQDNQPLTHVVHRTYFQGMKCLFRICFFPKDPADLLRRDPAAFEYLYIQSRNDVIKERFGMDWKSDITLRLAALHIYITVSSARPNQKISLKHVEKEWGLEPFLPLTLLPTVKEKNVCKSLSQLLKTYQHPPPSGNKVPPLQGKLQYMRVLNDLPPFGGILFHTVGLDDKQSATTLLVGPRHGISHVIDLKNNLTTVLAEFSRVAKIQLYRETQGVARVEVSIHEAKPLVLLMEWPDASNFACLISGYYKLFVDPKRTIYFRAPGQSQLTKADYRSSHHAHPRSGVTGLPSGGRRGDERESLHRESGSARALVPAEPQHLGLCHVHLREQQQFQELQIRAEAELDINENFISQEPPGRPRTKSDPTQQSTEEIAGVLESPAVENAGFRIRAQTMGQSQKTTRYFCDSCKARHRAEGLTTALSSSGSSGKHCSSACASRDGGAVDLMALPPPGNEDEDEADGGGEKLQPPPPAIAAPPPGFRDNSSDEDDTKRGRKVRASASPGVASGKLAQAKEDVPVTLIDNVSTRTVRDHAQELDDALVSTLQALEALAASEDYPHHPQQPTQTAGQQPQSCHGPHLTQKINTNADSMLCYVTRLIVLAAITPESSLDSGHETNSSELTDVSEMVSAMKQNQNQAYLLAHHINKERILCRRDFPLAIPGCTAKTIGTGAFSVGQIRAGCPSKQVILSKTVPFKVSPSQDSAVLSVVTEQGGNQDSTQTEQKAELKANSESTKANAPDPTSKSPEESKMFDASLTVKVSKEQKLSNSTGETLSQNLSDGIKGMTKEPLNTDPNIKALPILLPVDRTASAKISPTNMCQDAKTASSETMKPSSSTELLPVDDLFCTCPVQQEPGPQLRLKDPQVQKVVVFQSSSPTDDERLRAKGLQLANNKETAVRVGADPCLAKPSPQIQTKFSPCLPVKAERKEAAESKVESAQGKSHLESQKCSIKSLPILDDPTTPSLSVDKVSTLPARDAKKQGSGKGKSQRSAPFLSFRNLLSATFPARMRRETDERRAQLQKVRQYELEFLEELLKPKSSQGEFLPQGSSPVPSGTPCACQLRTSPVLKAPGISREQRRSCDCKRMCRGMRLPDTPVGSTTETQHRGRERTISKTPPAVSKAPHAQGATRRPQTLEIKTTRIRSTSLESREPRGEHGSCLPTCTSQTDCMGAPQYKKLQRCYSIGELDNSTSTPVYAEVKPKAKSLEKEMERVRATGLRLPTPIEPVHTQSHQAEGKGKKGVFFIQGEELLRESKDATGEVLLTLPSEDSDDKDKCCSFCFCYRKCEAADESSEKDELSYSIPLQVLPGMELDSHTFPVVSKTLQVLNAEDCSGEEEEEEEEEEPQTQEIDLRACGTLEGSLARVQALQGKSFSLPDGFLNAQLDANELLAILRQCANSPQAEGEARLQPPQIAEYKQELAVHFKEFRASCRRVASVEKSPTRMLAVVSASFQVLCELTQTFIKLVRGVRSETQRLQLLRKVEEVAINYTLLLRAAEESMGHSSSLPTKTMNPQVSSNTNNMSSLTRPIKTLPAHANLIDLTQHQPLTVKCLCVVDICARFVCVIHIIALDDVTAAEPAALLGLNDALDRKKMPNIKIFSGSSHPDLSQKIADRLGLELGKVVTKKFSNQETCVEIGESVRGEDVYIVQSGCGEINDNLMELLIMINACKIASASRVTAVIPCFPYARQDKKDKSRAPISAKLVANMLSVSGADHIITMDLHASQIQGFFDIPVDNLYAEPAVLKWIKENIPEWKNCTIVSPDAGGAKRVTSIADRLNVDFALIHKERKKANEVDRMVLVGDVTDRVAILVDDMADTCGTICHAADKLISAGATKVYAILTHGIFSGPAISRINNACFEAVVVTNTIPQEEKMKHCPKIQVIDISMILAEAIRRTHNGESVSYLFSHVPL</sequence>
<dbReference type="InterPro" id="IPR001478">
    <property type="entry name" value="PDZ"/>
</dbReference>
<evidence type="ECO:0000256" key="5">
    <source>
        <dbReference type="ARBA" id="ARBA00022679"/>
    </source>
</evidence>
<feature type="compositionally biased region" description="Pro residues" evidence="13">
    <location>
        <begin position="834"/>
        <end position="846"/>
    </location>
</feature>
<feature type="compositionally biased region" description="Polar residues" evidence="13">
    <location>
        <begin position="1096"/>
        <end position="1110"/>
    </location>
</feature>
<dbReference type="Pfam" id="PF21477">
    <property type="entry name" value="FERM_C_FAK1"/>
    <property type="match status" value="1"/>
</dbReference>
<keyword evidence="6" id="KW-0479">Metal-binding</keyword>
<dbReference type="Proteomes" id="UP000298787">
    <property type="component" value="Chromosome 6"/>
</dbReference>
<dbReference type="CDD" id="cd14473">
    <property type="entry name" value="FERM_B-lobe"/>
    <property type="match status" value="1"/>
</dbReference>
<evidence type="ECO:0000313" key="17">
    <source>
        <dbReference type="Proteomes" id="UP000298787"/>
    </source>
</evidence>
<keyword evidence="11" id="KW-0460">Magnesium</keyword>
<dbReference type="GO" id="GO:0009165">
    <property type="term" value="P:nucleotide biosynthetic process"/>
    <property type="evidence" value="ECO:0007669"/>
    <property type="project" value="UniProtKB-KW"/>
</dbReference>
<evidence type="ECO:0000256" key="6">
    <source>
        <dbReference type="ARBA" id="ARBA00022723"/>
    </source>
</evidence>
<dbReference type="InterPro" id="IPR035963">
    <property type="entry name" value="FERM_2"/>
</dbReference>
<evidence type="ECO:0000256" key="11">
    <source>
        <dbReference type="ARBA" id="ARBA00022842"/>
    </source>
</evidence>
<dbReference type="PANTHER" id="PTHR46221:SF1">
    <property type="entry name" value="FERM AND PDZ DOMAIN-CONTAINING PROTEIN 3"/>
    <property type="match status" value="1"/>
</dbReference>
<dbReference type="GO" id="GO:0005524">
    <property type="term" value="F:ATP binding"/>
    <property type="evidence" value="ECO:0007669"/>
    <property type="project" value="UniProtKB-KW"/>
</dbReference>
<dbReference type="FunFam" id="2.30.29.30:FF:000066">
    <property type="entry name" value="FERM and PDZ domain-containing protein 4"/>
    <property type="match status" value="1"/>
</dbReference>
<evidence type="ECO:0000256" key="8">
    <source>
        <dbReference type="ARBA" id="ARBA00022741"/>
    </source>
</evidence>
<dbReference type="FunFam" id="3.40.50.2020:FF:000011">
    <property type="entry name" value="Putative ribose-phosphate pyrophosphokinase 1"/>
    <property type="match status" value="1"/>
</dbReference>
<evidence type="ECO:0000256" key="3">
    <source>
        <dbReference type="ARBA" id="ARBA00006478"/>
    </source>
</evidence>
<dbReference type="InterPro" id="IPR014352">
    <property type="entry name" value="FERM/acyl-CoA-bd_prot_sf"/>
</dbReference>
<name>A0A4U5UD99_COLLU</name>
<dbReference type="SMART" id="SM00228">
    <property type="entry name" value="PDZ"/>
    <property type="match status" value="1"/>
</dbReference>
<keyword evidence="7" id="KW-0545">Nucleotide biosynthesis</keyword>
<dbReference type="InterPro" id="IPR000842">
    <property type="entry name" value="PRib_PP_synth_CS"/>
</dbReference>
<dbReference type="HAMAP" id="MF_00583_B">
    <property type="entry name" value="RibP_PPkinase_B"/>
    <property type="match status" value="1"/>
</dbReference>
<dbReference type="GO" id="GO:0000287">
    <property type="term" value="F:magnesium ion binding"/>
    <property type="evidence" value="ECO:0007669"/>
    <property type="project" value="InterPro"/>
</dbReference>
<dbReference type="InterPro" id="IPR029071">
    <property type="entry name" value="Ubiquitin-like_domsf"/>
</dbReference>
<feature type="compositionally biased region" description="Basic and acidic residues" evidence="13">
    <location>
        <begin position="661"/>
        <end position="674"/>
    </location>
</feature>
<evidence type="ECO:0000256" key="1">
    <source>
        <dbReference type="ARBA" id="ARBA00003018"/>
    </source>
</evidence>
<dbReference type="GO" id="GO:0009156">
    <property type="term" value="P:ribonucleoside monophosphate biosynthetic process"/>
    <property type="evidence" value="ECO:0007669"/>
    <property type="project" value="InterPro"/>
</dbReference>
<dbReference type="Gene3D" id="2.30.29.30">
    <property type="entry name" value="Pleckstrin-homology domain (PH domain)/Phosphotyrosine-binding domain (PTB)"/>
    <property type="match status" value="1"/>
</dbReference>
<dbReference type="SUPFAM" id="SSF50156">
    <property type="entry name" value="PDZ domain-like"/>
    <property type="match status" value="1"/>
</dbReference>
<keyword evidence="5" id="KW-0808">Transferase</keyword>
<feature type="compositionally biased region" description="Low complexity" evidence="13">
    <location>
        <begin position="926"/>
        <end position="939"/>
    </location>
</feature>
<feature type="domain" description="PDZ" evidence="15">
    <location>
        <begin position="139"/>
        <end position="204"/>
    </location>
</feature>
<dbReference type="Gene3D" id="1.20.80.10">
    <property type="match status" value="1"/>
</dbReference>
<comment type="subunit">
    <text evidence="12">Homodimer. The active form is probably a hexamer composed of 3 homodimers.</text>
</comment>
<dbReference type="SMART" id="SM01400">
    <property type="entry name" value="Pribosyltran_N"/>
    <property type="match status" value="1"/>
</dbReference>
<feature type="region of interest" description="Disordered" evidence="13">
    <location>
        <begin position="1075"/>
        <end position="1120"/>
    </location>
</feature>
<proteinExistence type="inferred from homology"/>
<dbReference type="UniPathway" id="UPA00087">
    <property type="reaction ID" value="UER00172"/>
</dbReference>
<dbReference type="InterPro" id="IPR011993">
    <property type="entry name" value="PH-like_dom_sf"/>
</dbReference>
<evidence type="ECO:0000313" key="16">
    <source>
        <dbReference type="EMBL" id="TKS72497.1"/>
    </source>
</evidence>
<accession>A0A4U5UD99</accession>
<keyword evidence="17" id="KW-1185">Reference proteome</keyword>
<comment type="similarity">
    <text evidence="3">Belongs to the ribose-phosphate pyrophosphokinase family.</text>
</comment>
<evidence type="ECO:0000256" key="7">
    <source>
        <dbReference type="ARBA" id="ARBA00022727"/>
    </source>
</evidence>
<evidence type="ECO:0000256" key="12">
    <source>
        <dbReference type="ARBA" id="ARBA00026067"/>
    </source>
</evidence>
<dbReference type="Pfam" id="PF00595">
    <property type="entry name" value="PDZ"/>
    <property type="match status" value="1"/>
</dbReference>
<keyword evidence="9" id="KW-0418">Kinase</keyword>
<dbReference type="SMART" id="SM00295">
    <property type="entry name" value="B41"/>
    <property type="match status" value="1"/>
</dbReference>
<feature type="compositionally biased region" description="Polar residues" evidence="13">
    <location>
        <begin position="1075"/>
        <end position="1088"/>
    </location>
</feature>
<dbReference type="CDD" id="cd06769">
    <property type="entry name" value="PDZ_FRMPD1_3_4-like"/>
    <property type="match status" value="1"/>
</dbReference>
<dbReference type="SUPFAM" id="SSF47031">
    <property type="entry name" value="Second domain of FERM"/>
    <property type="match status" value="1"/>
</dbReference>
<dbReference type="InterPro" id="IPR036034">
    <property type="entry name" value="PDZ_sf"/>
</dbReference>
<evidence type="ECO:0000256" key="9">
    <source>
        <dbReference type="ARBA" id="ARBA00022777"/>
    </source>
</evidence>
<feature type="region of interest" description="Disordered" evidence="13">
    <location>
        <begin position="638"/>
        <end position="678"/>
    </location>
</feature>
<evidence type="ECO:0000256" key="10">
    <source>
        <dbReference type="ARBA" id="ARBA00022840"/>
    </source>
</evidence>
<dbReference type="STRING" id="240159.A0A4U5UD99"/>
<dbReference type="GO" id="GO:0006015">
    <property type="term" value="P:5-phosphoribose 1-diphosphate biosynthetic process"/>
    <property type="evidence" value="ECO:0007669"/>
    <property type="project" value="UniProtKB-UniPathway"/>
</dbReference>
<feature type="region of interest" description="Disordered" evidence="13">
    <location>
        <begin position="1459"/>
        <end position="1523"/>
    </location>
</feature>
<dbReference type="SUPFAM" id="SSF50729">
    <property type="entry name" value="PH domain-like"/>
    <property type="match status" value="1"/>
</dbReference>
<reference evidence="16 17" key="1">
    <citation type="submission" date="2019-01" db="EMBL/GenBank/DDBJ databases">
        <title>Genome Assembly of Collichthys lucidus.</title>
        <authorList>
            <person name="Cai M."/>
            <person name="Xiao S."/>
        </authorList>
    </citation>
    <scope>NUCLEOTIDE SEQUENCE [LARGE SCALE GENOMIC DNA]</scope>
    <source>
        <strain evidence="16">JT15FE1705JMU</strain>
        <tissue evidence="16">Muscle</tissue>
    </source>
</reference>
<comment type="function">
    <text evidence="1">Catalyzes the synthesis of phosphoribosylpyrophosphate (PRPP) that is essential for nucleotide synthesis.</text>
</comment>
<feature type="region of interest" description="Disordered" evidence="13">
    <location>
        <begin position="716"/>
        <end position="737"/>
    </location>
</feature>
<keyword evidence="8" id="KW-0547">Nucleotide-binding</keyword>
<dbReference type="InterPro" id="IPR000836">
    <property type="entry name" value="PRTase_dom"/>
</dbReference>
<dbReference type="Pfam" id="PF00373">
    <property type="entry name" value="FERM_M"/>
    <property type="match status" value="1"/>
</dbReference>
<feature type="compositionally biased region" description="Basic and acidic residues" evidence="13">
    <location>
        <begin position="1468"/>
        <end position="1477"/>
    </location>
</feature>
<dbReference type="PROSITE" id="PS00114">
    <property type="entry name" value="PRPP_SYNTHASE"/>
    <property type="match status" value="1"/>
</dbReference>
<comment type="pathway">
    <text evidence="2">Metabolic intermediate biosynthesis; 5-phospho-alpha-D-ribose 1-diphosphate biosynthesis; 5-phospho-alpha-D-ribose 1-diphosphate from D-ribose 5-phosphate (route I): step 1/1.</text>
</comment>
<evidence type="ECO:0000259" key="15">
    <source>
        <dbReference type="PROSITE" id="PS50106"/>
    </source>
</evidence>
<dbReference type="InterPro" id="IPR019748">
    <property type="entry name" value="FERM_central"/>
</dbReference>
<protein>
    <recommendedName>
        <fullName evidence="4">ribose-phosphate diphosphokinase</fullName>
        <ecNumber evidence="4">2.7.6.1</ecNumber>
    </recommendedName>
</protein>
<dbReference type="Pfam" id="PF21989">
    <property type="entry name" value="RA_2"/>
    <property type="match status" value="1"/>
</dbReference>
<dbReference type="CDD" id="cd17169">
    <property type="entry name" value="FERM_F1_FRMPD3"/>
    <property type="match status" value="1"/>
</dbReference>
<dbReference type="CDD" id="cd13183">
    <property type="entry name" value="FERM_C_FRMPD1_FRMPD3_FRMPD4"/>
    <property type="match status" value="1"/>
</dbReference>